<name>A0A7K6L573_9CORV</name>
<evidence type="ECO:0000256" key="5">
    <source>
        <dbReference type="ARBA" id="ARBA00022553"/>
    </source>
</evidence>
<keyword evidence="5" id="KW-0597">Phosphoprotein</keyword>
<feature type="compositionally biased region" description="Basic and acidic residues" evidence="12">
    <location>
        <begin position="250"/>
        <end position="268"/>
    </location>
</feature>
<evidence type="ECO:0000256" key="10">
    <source>
        <dbReference type="ARBA" id="ARBA00022990"/>
    </source>
</evidence>
<feature type="region of interest" description="Disordered" evidence="12">
    <location>
        <begin position="315"/>
        <end position="344"/>
    </location>
</feature>
<evidence type="ECO:0000256" key="1">
    <source>
        <dbReference type="ARBA" id="ARBA00002637"/>
    </source>
</evidence>
<proteinExistence type="inferred from homology"/>
<feature type="compositionally biased region" description="Basic and acidic residues" evidence="12">
    <location>
        <begin position="178"/>
        <end position="193"/>
    </location>
</feature>
<keyword evidence="14" id="KW-1185">Reference proteome</keyword>
<dbReference type="GO" id="GO:0005737">
    <property type="term" value="C:cytoplasm"/>
    <property type="evidence" value="ECO:0007669"/>
    <property type="project" value="TreeGrafter"/>
</dbReference>
<keyword evidence="7" id="KW-0789">Thiol protease inhibitor</keyword>
<protein>
    <recommendedName>
        <fullName evidence="3">Calpastatin</fullName>
    </recommendedName>
    <alternativeName>
        <fullName evidence="11">Calpain inhibitor</fullName>
    </alternativeName>
</protein>
<dbReference type="EMBL" id="VZRV01003488">
    <property type="protein sequence ID" value="NWW19318.1"/>
    <property type="molecule type" value="Genomic_DNA"/>
</dbReference>
<reference evidence="13 14" key="1">
    <citation type="submission" date="2019-09" db="EMBL/GenBank/DDBJ databases">
        <title>Bird 10,000 Genomes (B10K) Project - Family phase.</title>
        <authorList>
            <person name="Zhang G."/>
        </authorList>
    </citation>
    <scope>NUCLEOTIDE SEQUENCE [LARGE SCALE GENOMIC DNA]</scope>
    <source>
        <strain evidence="13">B10K-DU-029-77</strain>
    </source>
</reference>
<feature type="compositionally biased region" description="Basic and acidic residues" evidence="12">
    <location>
        <begin position="275"/>
        <end position="298"/>
    </location>
</feature>
<sequence>STQGKNQTTPTVTMASKPNNTGKVTTTQADQPPPATSIETAKQKSKEMSTVAGGAAGTGTAGACVVAAADKSSTEPGMDESALDSLIDTLGGPEEDMPTTPVYTGPEITEDIYARYLEEMGKREGSLPPEYVKLLKSKGYGKDVVPPKANEQDEKLMTEDELAEALSSDFTCSTASAQEKRTSLTEKPNKEGEIVQAQAASSVKTSAPPKEKKTKTKEEIKDDAMDALLDTLGGPEPELKEDPTPVVEVSEAKAKEKKEQKAGERDDTLPPEYRLTPELDKDGKPILLKPEEKPKPLSESDLVDEFSKDFACPAQPAVQPKAPKSCNISKKPSGSVSAKPAEDKVVPRATACTVQSAAPVSSVAPVVDEALEALSSSLGKREPDPDEKKPAVDKVKEKTKKEQHKKLGEREETIPPEYKLTEAKGKDGKPLLPKLEEKSQQPMSENDLLEGLTERFSCSPSPPAPLPASSVPKKAKEGAKPASSSDVISAATVSSVHSAAPAASTSGGKEMDEALDLLSDSLGQREPDPDENKPVVDEVKEKAKSEHRNKLGEREETIPPDYIKLLESGEQSKPAKPTAKDDVKHKEQKKPVDDSAAIDALSGDFDTCAKAPATPQHSKDKSGKEATTTKPSSKDKGKPRDPK</sequence>
<feature type="compositionally biased region" description="Basic and acidic residues" evidence="12">
    <location>
        <begin position="523"/>
        <end position="557"/>
    </location>
</feature>
<dbReference type="PANTHER" id="PTHR10077">
    <property type="entry name" value="CALPASTATIN"/>
    <property type="match status" value="1"/>
</dbReference>
<feature type="compositionally biased region" description="Polar residues" evidence="12">
    <location>
        <begin position="168"/>
        <end position="177"/>
    </location>
</feature>
<feature type="region of interest" description="Disordered" evidence="12">
    <location>
        <begin position="1"/>
        <end position="58"/>
    </location>
</feature>
<feature type="non-terminal residue" evidence="13">
    <location>
        <position position="643"/>
    </location>
</feature>
<comment type="similarity">
    <text evidence="2">Belongs to the protease inhibitor I27 (calpastatin) family.</text>
</comment>
<keyword evidence="10" id="KW-0007">Acetylation</keyword>
<dbReference type="PANTHER" id="PTHR10077:SF0">
    <property type="entry name" value="CALPASTATIN"/>
    <property type="match status" value="1"/>
</dbReference>
<evidence type="ECO:0000256" key="11">
    <source>
        <dbReference type="ARBA" id="ARBA00033013"/>
    </source>
</evidence>
<dbReference type="InterPro" id="IPR001259">
    <property type="entry name" value="Prot_inh_calpain"/>
</dbReference>
<dbReference type="GO" id="GO:0010859">
    <property type="term" value="F:calcium-dependent cysteine-type endopeptidase inhibitor activity"/>
    <property type="evidence" value="ECO:0007669"/>
    <property type="project" value="TreeGrafter"/>
</dbReference>
<evidence type="ECO:0000256" key="9">
    <source>
        <dbReference type="ARBA" id="ARBA00022843"/>
    </source>
</evidence>
<evidence type="ECO:0000313" key="14">
    <source>
        <dbReference type="Proteomes" id="UP000534626"/>
    </source>
</evidence>
<evidence type="ECO:0000256" key="2">
    <source>
        <dbReference type="ARBA" id="ARBA00009487"/>
    </source>
</evidence>
<accession>A0A7K6L573</accession>
<gene>
    <name evidence="13" type="primary">Cast</name>
    <name evidence="13" type="ORF">FALFRO_R14519</name>
</gene>
<feature type="non-terminal residue" evidence="13">
    <location>
        <position position="1"/>
    </location>
</feature>
<evidence type="ECO:0000256" key="8">
    <source>
        <dbReference type="ARBA" id="ARBA00022737"/>
    </source>
</evidence>
<evidence type="ECO:0000313" key="13">
    <source>
        <dbReference type="EMBL" id="NWW19318.1"/>
    </source>
</evidence>
<keyword evidence="4" id="KW-1017">Isopeptide bond</keyword>
<feature type="compositionally biased region" description="Low complexity" evidence="12">
    <location>
        <begin position="315"/>
        <end position="324"/>
    </location>
</feature>
<dbReference type="Proteomes" id="UP000534626">
    <property type="component" value="Unassembled WGS sequence"/>
</dbReference>
<keyword evidence="9" id="KW-0832">Ubl conjugation</keyword>
<evidence type="ECO:0000256" key="12">
    <source>
        <dbReference type="SAM" id="MobiDB-lite"/>
    </source>
</evidence>
<feature type="compositionally biased region" description="Low complexity" evidence="12">
    <location>
        <begin position="489"/>
        <end position="506"/>
    </location>
</feature>
<evidence type="ECO:0000256" key="3">
    <source>
        <dbReference type="ARBA" id="ARBA00017619"/>
    </source>
</evidence>
<dbReference type="OrthoDB" id="8926414at2759"/>
<feature type="compositionally biased region" description="Basic and acidic residues" evidence="12">
    <location>
        <begin position="379"/>
        <end position="439"/>
    </location>
</feature>
<dbReference type="AlphaFoldDB" id="A0A7K6L573"/>
<evidence type="ECO:0000256" key="4">
    <source>
        <dbReference type="ARBA" id="ARBA00022499"/>
    </source>
</evidence>
<feature type="compositionally biased region" description="Basic and acidic residues" evidence="12">
    <location>
        <begin position="632"/>
        <end position="643"/>
    </location>
</feature>
<dbReference type="Pfam" id="PF00748">
    <property type="entry name" value="Calpain_inhib"/>
    <property type="match status" value="4"/>
</dbReference>
<comment type="function">
    <text evidence="1">Specific inhibition of calpain (calcium-dependent cysteine protease). Plays a key role in postmortem tenderization of meat and have been proposed to be involved in muscle protein degradation in living tissue.</text>
</comment>
<evidence type="ECO:0000256" key="6">
    <source>
        <dbReference type="ARBA" id="ARBA00022690"/>
    </source>
</evidence>
<organism evidence="13 14">
    <name type="scientific">Falcunculus frontatus</name>
    <name type="common">Eastern shriketit</name>
    <dbReference type="NCBI Taxonomy" id="254539"/>
    <lineage>
        <taxon>Eukaryota</taxon>
        <taxon>Metazoa</taxon>
        <taxon>Chordata</taxon>
        <taxon>Craniata</taxon>
        <taxon>Vertebrata</taxon>
        <taxon>Euteleostomi</taxon>
        <taxon>Archelosauria</taxon>
        <taxon>Archosauria</taxon>
        <taxon>Dinosauria</taxon>
        <taxon>Saurischia</taxon>
        <taxon>Theropoda</taxon>
        <taxon>Coelurosauria</taxon>
        <taxon>Aves</taxon>
        <taxon>Neognathae</taxon>
        <taxon>Neoaves</taxon>
        <taxon>Telluraves</taxon>
        <taxon>Australaves</taxon>
        <taxon>Passeriformes</taxon>
        <taxon>Corvoidea</taxon>
        <taxon>Pachycephalidae</taxon>
        <taxon>Falcunculus</taxon>
    </lineage>
</organism>
<evidence type="ECO:0000256" key="7">
    <source>
        <dbReference type="ARBA" id="ARBA00022704"/>
    </source>
</evidence>
<keyword evidence="6" id="KW-0646">Protease inhibitor</keyword>
<feature type="compositionally biased region" description="Polar residues" evidence="12">
    <location>
        <begin position="1"/>
        <end position="24"/>
    </location>
</feature>
<feature type="region of interest" description="Disordered" evidence="12">
    <location>
        <begin position="142"/>
        <end position="301"/>
    </location>
</feature>
<dbReference type="InterPro" id="IPR026998">
    <property type="entry name" value="Calpastatin"/>
</dbReference>
<feature type="region of interest" description="Disordered" evidence="12">
    <location>
        <begin position="374"/>
        <end position="643"/>
    </location>
</feature>
<feature type="compositionally biased region" description="Basic and acidic residues" evidence="12">
    <location>
        <begin position="578"/>
        <end position="593"/>
    </location>
</feature>
<feature type="compositionally biased region" description="Polar residues" evidence="12">
    <location>
        <begin position="326"/>
        <end position="336"/>
    </location>
</feature>
<keyword evidence="8" id="KW-0677">Repeat</keyword>
<feature type="region of interest" description="Disordered" evidence="12">
    <location>
        <begin position="72"/>
        <end position="106"/>
    </location>
</feature>
<comment type="caution">
    <text evidence="13">The sequence shown here is derived from an EMBL/GenBank/DDBJ whole genome shotgun (WGS) entry which is preliminary data.</text>
</comment>